<proteinExistence type="predicted"/>
<evidence type="ECO:0000313" key="2">
    <source>
        <dbReference type="Proteomes" id="UP000701801"/>
    </source>
</evidence>
<organism evidence="1 2">
    <name type="scientific">Hymenoscyphus albidus</name>
    <dbReference type="NCBI Taxonomy" id="595503"/>
    <lineage>
        <taxon>Eukaryota</taxon>
        <taxon>Fungi</taxon>
        <taxon>Dikarya</taxon>
        <taxon>Ascomycota</taxon>
        <taxon>Pezizomycotina</taxon>
        <taxon>Leotiomycetes</taxon>
        <taxon>Helotiales</taxon>
        <taxon>Helotiaceae</taxon>
        <taxon>Hymenoscyphus</taxon>
    </lineage>
</organism>
<evidence type="ECO:0000313" key="1">
    <source>
        <dbReference type="EMBL" id="CAG8978007.1"/>
    </source>
</evidence>
<dbReference type="EMBL" id="CAJVRM010000240">
    <property type="protein sequence ID" value="CAG8978007.1"/>
    <property type="molecule type" value="Genomic_DNA"/>
</dbReference>
<dbReference type="Proteomes" id="UP000701801">
    <property type="component" value="Unassembled WGS sequence"/>
</dbReference>
<comment type="caution">
    <text evidence="1">The sequence shown here is derived from an EMBL/GenBank/DDBJ whole genome shotgun (WGS) entry which is preliminary data.</text>
</comment>
<sequence length="33" mass="3641">MLETRRARVPSIFIILKKMNVEGILPCLIAGAS</sequence>
<name>A0A9N9LT02_9HELO</name>
<reference evidence="1" key="1">
    <citation type="submission" date="2021-07" db="EMBL/GenBank/DDBJ databases">
        <authorList>
            <person name="Durling M."/>
        </authorList>
    </citation>
    <scope>NUCLEOTIDE SEQUENCE</scope>
</reference>
<gene>
    <name evidence="1" type="ORF">HYALB_00000676</name>
</gene>
<keyword evidence="2" id="KW-1185">Reference proteome</keyword>
<accession>A0A9N9LT02</accession>
<dbReference type="AlphaFoldDB" id="A0A9N9LT02"/>
<protein>
    <submittedName>
        <fullName evidence="1">Uncharacterized protein</fullName>
    </submittedName>
</protein>